<dbReference type="Pfam" id="PF21342">
    <property type="entry name" value="SoxA-TsdA_cyt-c"/>
    <property type="match status" value="1"/>
</dbReference>
<sequence length="335" mass="37137">MNNLRKSKSPTAKWINRTLIISFLGISVFILMFPAVFSSGKFGGNQLKAHTLTRQQTPAIQQTSDTDDMKLILYGKDLIANTSKYLGPKGSVMHISNGMNCQNCHLDAGTRPMGNNYSAVYSTYPRYRARSAGTETIVKRISDCFERSLNGRKPDSSSREMKAMVAYMKWVGRGVPKGRAPKGAGMTKLAYLDRAANPNTGSMLYQEKCAVCHGVKGQGIINPDGKSFIYPPLWGARSYNDGAGLYRISTFAGFVKDNMPFGASHDNPILTDEQAWDLAAFVNAQPRPHKDQRLDWKNISEKPIDFPFGPYSDGFSENQHKYGPFKPIAAVRTVK</sequence>
<evidence type="ECO:0000256" key="4">
    <source>
        <dbReference type="PROSITE-ProRule" id="PRU00433"/>
    </source>
</evidence>
<keyword evidence="5" id="KW-1133">Transmembrane helix</keyword>
<dbReference type="InterPro" id="IPR036909">
    <property type="entry name" value="Cyt_c-like_dom_sf"/>
</dbReference>
<feature type="transmembrane region" description="Helical" evidence="5">
    <location>
        <begin position="20"/>
        <end position="37"/>
    </location>
</feature>
<keyword evidence="1 4" id="KW-0349">Heme</keyword>
<keyword evidence="2 4" id="KW-0479">Metal-binding</keyword>
<dbReference type="PROSITE" id="PS51007">
    <property type="entry name" value="CYTC"/>
    <property type="match status" value="1"/>
</dbReference>
<evidence type="ECO:0000256" key="1">
    <source>
        <dbReference type="ARBA" id="ARBA00022617"/>
    </source>
</evidence>
<name>A0A916JGP0_9BACT</name>
<keyword evidence="5" id="KW-0472">Membrane</keyword>
<gene>
    <name evidence="7" type="ORF">DYBT9275_03691</name>
</gene>
<proteinExistence type="predicted"/>
<evidence type="ECO:0000256" key="2">
    <source>
        <dbReference type="ARBA" id="ARBA00022723"/>
    </source>
</evidence>
<dbReference type="RefSeq" id="WP_229252819.1">
    <property type="nucleotide sequence ID" value="NZ_CAJRAF010000002.1"/>
</dbReference>
<keyword evidence="8" id="KW-1185">Reference proteome</keyword>
<accession>A0A916JGP0</accession>
<dbReference type="InterPro" id="IPR051459">
    <property type="entry name" value="Cytochrome_c-type_DH"/>
</dbReference>
<dbReference type="AlphaFoldDB" id="A0A916JGP0"/>
<dbReference type="Pfam" id="PF00034">
    <property type="entry name" value="Cytochrom_C"/>
    <property type="match status" value="1"/>
</dbReference>
<dbReference type="Proteomes" id="UP000680038">
    <property type="component" value="Unassembled WGS sequence"/>
</dbReference>
<reference evidence="7" key="1">
    <citation type="submission" date="2021-04" db="EMBL/GenBank/DDBJ databases">
        <authorList>
            <person name="Rodrigo-Torres L."/>
            <person name="Arahal R. D."/>
            <person name="Lucena T."/>
        </authorList>
    </citation>
    <scope>NUCLEOTIDE SEQUENCE</scope>
    <source>
        <strain evidence="7">CECT 9275</strain>
    </source>
</reference>
<dbReference type="Gene3D" id="1.10.760.10">
    <property type="entry name" value="Cytochrome c-like domain"/>
    <property type="match status" value="2"/>
</dbReference>
<dbReference type="GO" id="GO:0046872">
    <property type="term" value="F:metal ion binding"/>
    <property type="evidence" value="ECO:0007669"/>
    <property type="project" value="UniProtKB-KW"/>
</dbReference>
<evidence type="ECO:0000256" key="3">
    <source>
        <dbReference type="ARBA" id="ARBA00023004"/>
    </source>
</evidence>
<dbReference type="GO" id="GO:0020037">
    <property type="term" value="F:heme binding"/>
    <property type="evidence" value="ECO:0007669"/>
    <property type="project" value="InterPro"/>
</dbReference>
<keyword evidence="3 4" id="KW-0408">Iron</keyword>
<protein>
    <recommendedName>
        <fullName evidence="6">Cytochrome c domain-containing protein</fullName>
    </recommendedName>
</protein>
<dbReference type="SUPFAM" id="SSF46626">
    <property type="entry name" value="Cytochrome c"/>
    <property type="match status" value="2"/>
</dbReference>
<feature type="domain" description="Cytochrome c" evidence="6">
    <location>
        <begin position="196"/>
        <end position="286"/>
    </location>
</feature>
<evidence type="ECO:0000259" key="6">
    <source>
        <dbReference type="PROSITE" id="PS51007"/>
    </source>
</evidence>
<dbReference type="PANTHER" id="PTHR35008">
    <property type="entry name" value="BLL4482 PROTEIN-RELATED"/>
    <property type="match status" value="1"/>
</dbReference>
<dbReference type="EMBL" id="CAJRAF010000002">
    <property type="protein sequence ID" value="CAG5005962.1"/>
    <property type="molecule type" value="Genomic_DNA"/>
</dbReference>
<organism evidence="7 8">
    <name type="scientific">Dyadobacter helix</name>
    <dbReference type="NCBI Taxonomy" id="2822344"/>
    <lineage>
        <taxon>Bacteria</taxon>
        <taxon>Pseudomonadati</taxon>
        <taxon>Bacteroidota</taxon>
        <taxon>Cytophagia</taxon>
        <taxon>Cytophagales</taxon>
        <taxon>Spirosomataceae</taxon>
        <taxon>Dyadobacter</taxon>
    </lineage>
</organism>
<evidence type="ECO:0000256" key="5">
    <source>
        <dbReference type="SAM" id="Phobius"/>
    </source>
</evidence>
<evidence type="ECO:0000313" key="8">
    <source>
        <dbReference type="Proteomes" id="UP000680038"/>
    </source>
</evidence>
<keyword evidence="5" id="KW-0812">Transmembrane</keyword>
<dbReference type="PANTHER" id="PTHR35008:SF4">
    <property type="entry name" value="BLL4482 PROTEIN"/>
    <property type="match status" value="1"/>
</dbReference>
<dbReference type="GO" id="GO:0009055">
    <property type="term" value="F:electron transfer activity"/>
    <property type="evidence" value="ECO:0007669"/>
    <property type="project" value="InterPro"/>
</dbReference>
<comment type="caution">
    <text evidence="7">The sequence shown here is derived from an EMBL/GenBank/DDBJ whole genome shotgun (WGS) entry which is preliminary data.</text>
</comment>
<dbReference type="InterPro" id="IPR009056">
    <property type="entry name" value="Cyt_c-like_dom"/>
</dbReference>
<evidence type="ECO:0000313" key="7">
    <source>
        <dbReference type="EMBL" id="CAG5005962.1"/>
    </source>
</evidence>